<dbReference type="InterPro" id="IPR042150">
    <property type="entry name" value="MmRce1-like"/>
</dbReference>
<keyword evidence="1" id="KW-0472">Membrane</keyword>
<keyword evidence="3" id="KW-0378">Hydrolase</keyword>
<feature type="transmembrane region" description="Helical" evidence="1">
    <location>
        <begin position="102"/>
        <end position="123"/>
    </location>
</feature>
<name>U2RHX3_9ACTN</name>
<dbReference type="PANTHER" id="PTHR35797">
    <property type="entry name" value="PROTEASE-RELATED"/>
    <property type="match status" value="1"/>
</dbReference>
<feature type="transmembrane region" description="Helical" evidence="1">
    <location>
        <begin position="24"/>
        <end position="45"/>
    </location>
</feature>
<dbReference type="OrthoDB" id="3693644at2"/>
<feature type="transmembrane region" description="Helical" evidence="1">
    <location>
        <begin position="143"/>
        <end position="164"/>
    </location>
</feature>
<evidence type="ECO:0000256" key="1">
    <source>
        <dbReference type="SAM" id="Phobius"/>
    </source>
</evidence>
<keyword evidence="1" id="KW-1133">Transmembrane helix</keyword>
<feature type="transmembrane region" description="Helical" evidence="1">
    <location>
        <begin position="57"/>
        <end position="81"/>
    </location>
</feature>
<evidence type="ECO:0000313" key="4">
    <source>
        <dbReference type="Proteomes" id="UP000017052"/>
    </source>
</evidence>
<accession>U2RHX3</accession>
<keyword evidence="4" id="KW-1185">Reference proteome</keyword>
<evidence type="ECO:0000259" key="2">
    <source>
        <dbReference type="Pfam" id="PF02517"/>
    </source>
</evidence>
<dbReference type="Pfam" id="PF02517">
    <property type="entry name" value="Rce1-like"/>
    <property type="match status" value="1"/>
</dbReference>
<organism evidence="3 4">
    <name type="scientific">Propionibacterium acidifaciens F0233</name>
    <dbReference type="NCBI Taxonomy" id="553198"/>
    <lineage>
        <taxon>Bacteria</taxon>
        <taxon>Bacillati</taxon>
        <taxon>Actinomycetota</taxon>
        <taxon>Actinomycetes</taxon>
        <taxon>Propionibacteriales</taxon>
        <taxon>Propionibacteriaceae</taxon>
        <taxon>Propionibacterium</taxon>
    </lineage>
</organism>
<sequence length="293" mass="31963">MSLPRSVRTTAGPSRGIDRPAVRLYSRVGLFYGLAIAIPWALWTAASLVSRAGQGTAARWVTSGLGLAGLASPMLTAAALIRRDPRLRRDVIGRMTAPRGTALAWAAVAIALMPIALLAATAVSVACGGSTEQFELNRHSAVMIGTIPGWVTITLAPLLEELAWHGYGTDALTARWSLWRTTWAFTVFWALWHAPLAGIRGSYQAEVTDTGPLAGANFLLSLLLFTILMNWLYYRCGRSIWIAVLFHLCANVGNELFRTSPGTKVIQTLILVPVCIWVLWHDRALFLTRPETQ</sequence>
<dbReference type="GO" id="GO:0006508">
    <property type="term" value="P:proteolysis"/>
    <property type="evidence" value="ECO:0007669"/>
    <property type="project" value="UniProtKB-KW"/>
</dbReference>
<dbReference type="GO" id="GO:0004175">
    <property type="term" value="F:endopeptidase activity"/>
    <property type="evidence" value="ECO:0007669"/>
    <property type="project" value="UniProtKB-ARBA"/>
</dbReference>
<keyword evidence="3" id="KW-0645">Protease</keyword>
<feature type="transmembrane region" description="Helical" evidence="1">
    <location>
        <begin position="176"/>
        <end position="194"/>
    </location>
</feature>
<dbReference type="AlphaFoldDB" id="U2RHX3"/>
<comment type="caution">
    <text evidence="3">The sequence shown here is derived from an EMBL/GenBank/DDBJ whole genome shotgun (WGS) entry which is preliminary data.</text>
</comment>
<protein>
    <submittedName>
        <fullName evidence="3">CAAX protease self-immunity</fullName>
    </submittedName>
</protein>
<proteinExistence type="predicted"/>
<keyword evidence="1" id="KW-0812">Transmembrane</keyword>
<dbReference type="Proteomes" id="UP000017052">
    <property type="component" value="Unassembled WGS sequence"/>
</dbReference>
<dbReference type="InterPro" id="IPR003675">
    <property type="entry name" value="Rce1/LyrA-like_dom"/>
</dbReference>
<feature type="transmembrane region" description="Helical" evidence="1">
    <location>
        <begin position="214"/>
        <end position="233"/>
    </location>
</feature>
<reference evidence="3" key="1">
    <citation type="submission" date="2013-08" db="EMBL/GenBank/DDBJ databases">
        <authorList>
            <person name="Durkin A.S."/>
            <person name="Haft D.R."/>
            <person name="McCorrison J."/>
            <person name="Torralba M."/>
            <person name="Gillis M."/>
            <person name="Haft D.H."/>
            <person name="Methe B."/>
            <person name="Sutton G."/>
            <person name="Nelson K.E."/>
        </authorList>
    </citation>
    <scope>NUCLEOTIDE SEQUENCE [LARGE SCALE GENOMIC DNA]</scope>
    <source>
        <strain evidence="3">F0233</strain>
    </source>
</reference>
<feature type="domain" description="CAAX prenyl protease 2/Lysostaphin resistance protein A-like" evidence="2">
    <location>
        <begin position="149"/>
        <end position="252"/>
    </location>
</feature>
<dbReference type="RefSeq" id="WP_021798228.1">
    <property type="nucleotide sequence ID" value="NZ_ACVN02000241.1"/>
</dbReference>
<dbReference type="PANTHER" id="PTHR35797:SF1">
    <property type="entry name" value="PROTEASE"/>
    <property type="match status" value="1"/>
</dbReference>
<dbReference type="EMBL" id="ACVN02000241">
    <property type="protein sequence ID" value="ERK53158.1"/>
    <property type="molecule type" value="Genomic_DNA"/>
</dbReference>
<dbReference type="GO" id="GO:0080120">
    <property type="term" value="P:CAAX-box protein maturation"/>
    <property type="evidence" value="ECO:0007669"/>
    <property type="project" value="UniProtKB-ARBA"/>
</dbReference>
<dbReference type="GeneID" id="95359122"/>
<evidence type="ECO:0000313" key="3">
    <source>
        <dbReference type="EMBL" id="ERK53158.1"/>
    </source>
</evidence>
<gene>
    <name evidence="3" type="ORF">HMPREF0682_0342</name>
</gene>